<keyword evidence="2 3" id="KW-0728">SH3 domain</keyword>
<dbReference type="InterPro" id="IPR008144">
    <property type="entry name" value="Guanylate_kin-like_dom"/>
</dbReference>
<dbReference type="InterPro" id="IPR050716">
    <property type="entry name" value="MAGUK"/>
</dbReference>
<evidence type="ECO:0000313" key="8">
    <source>
        <dbReference type="Proteomes" id="UP000031036"/>
    </source>
</evidence>
<evidence type="ECO:0000313" key="7">
    <source>
        <dbReference type="EMBL" id="KHN80384.1"/>
    </source>
</evidence>
<dbReference type="PANTHER" id="PTHR23122">
    <property type="entry name" value="MEMBRANE-ASSOCIATED GUANYLATE KINASE MAGUK"/>
    <property type="match status" value="1"/>
</dbReference>
<dbReference type="Pfam" id="PF00625">
    <property type="entry name" value="Guanylate_kin"/>
    <property type="match status" value="2"/>
</dbReference>
<dbReference type="InterPro" id="IPR001478">
    <property type="entry name" value="PDZ"/>
</dbReference>
<feature type="domain" description="Guanylate kinase-like" evidence="5">
    <location>
        <begin position="287"/>
        <end position="469"/>
    </location>
</feature>
<name>A0A0B2VG01_TOXCA</name>
<dbReference type="InterPro" id="IPR008145">
    <property type="entry name" value="GK/Ca_channel_bsu"/>
</dbReference>
<dbReference type="STRING" id="6265.A0A0B2VG01"/>
<evidence type="ECO:0000259" key="6">
    <source>
        <dbReference type="PROSITE" id="PS50106"/>
    </source>
</evidence>
<comment type="caution">
    <text evidence="7">The sequence shown here is derived from an EMBL/GenBank/DDBJ whole genome shotgun (WGS) entry which is preliminary data.</text>
</comment>
<evidence type="ECO:0000256" key="2">
    <source>
        <dbReference type="ARBA" id="ARBA00022443"/>
    </source>
</evidence>
<dbReference type="SUPFAM" id="SSF52540">
    <property type="entry name" value="P-loop containing nucleoside triphosphate hydrolases"/>
    <property type="match status" value="2"/>
</dbReference>
<reference evidence="7 8" key="1">
    <citation type="submission" date="2014-11" db="EMBL/GenBank/DDBJ databases">
        <title>Genetic blueprint of the zoonotic pathogen Toxocara canis.</title>
        <authorList>
            <person name="Zhu X.-Q."/>
            <person name="Korhonen P.K."/>
            <person name="Cai H."/>
            <person name="Young N.D."/>
            <person name="Nejsum P."/>
            <person name="von Samson-Himmelstjerna G."/>
            <person name="Boag P.R."/>
            <person name="Tan P."/>
            <person name="Li Q."/>
            <person name="Min J."/>
            <person name="Yang Y."/>
            <person name="Wang X."/>
            <person name="Fang X."/>
            <person name="Hall R.S."/>
            <person name="Hofmann A."/>
            <person name="Sternberg P.W."/>
            <person name="Jex A.R."/>
            <person name="Gasser R.B."/>
        </authorList>
    </citation>
    <scope>NUCLEOTIDE SEQUENCE [LARGE SCALE GENOMIC DNA]</scope>
    <source>
        <strain evidence="7">PN_DK_2014</strain>
    </source>
</reference>
<dbReference type="Pfam" id="PF00595">
    <property type="entry name" value="PDZ"/>
    <property type="match status" value="1"/>
</dbReference>
<dbReference type="SUPFAM" id="SSF50044">
    <property type="entry name" value="SH3-domain"/>
    <property type="match status" value="1"/>
</dbReference>
<comment type="similarity">
    <text evidence="1">Belongs to the MAGUK family.</text>
</comment>
<dbReference type="SMART" id="SM00072">
    <property type="entry name" value="GuKc"/>
    <property type="match status" value="1"/>
</dbReference>
<accession>A0A0B2VG01</accession>
<dbReference type="EMBL" id="JPKZ01001747">
    <property type="protein sequence ID" value="KHN80384.1"/>
    <property type="molecule type" value="Genomic_DNA"/>
</dbReference>
<dbReference type="Gene3D" id="2.30.42.10">
    <property type="match status" value="1"/>
</dbReference>
<dbReference type="PROSITE" id="PS50106">
    <property type="entry name" value="PDZ"/>
    <property type="match status" value="1"/>
</dbReference>
<dbReference type="Gene3D" id="3.40.50.300">
    <property type="entry name" value="P-loop containing nucleotide triphosphate hydrolases"/>
    <property type="match status" value="2"/>
</dbReference>
<sequence length="609" mass="68350">MEGEVAELKTNADNLAQCLHALLQRIEQLEGSAALAKVDATHKMRQASSPPVKSVNDAIDGLLKATHKEKRESSVDEPDPDVQVVSNETISIDPETGLKKRTVVTERVLTTKTFHAIAVDGEPLVNGHLLAPAYESRLVTLKRHPFNEIDFDQLCGQIVVTRVRPDSELAKDIRAGDTIVEVNGQPVSEIRNLSALDGAVSLKLVPTPLYQAPSVFYRVLADYNADGDENLPQKWAGLNVKKGEIIQVISKDDNWMQARKVNDISRVGLVPANQTLERVGMLTPYGRRVLVLLGVPGVGRRTIKSMLLSHLPQYFATVAPFTSRAAKAGEQEGREYYFRTKDELLQKIRAGDMIEWGELDNQVYGTSAETVRACVRGGRVCVLDCAPQALNYLYNGEFMPFVVVIAPPELDELRQINLLRSNRRSEEQMKATIEENKKLLASDYAKMFHLVITNRNTDVTFKRLGFSSLVHSSHAKLVPFLLLLHYLLSHINAIKVRACVRGGRVCVLDCAPQALNYLYNGEFMPFVVVIAPPELDELRQINLLRSNRRSEEQMKATIEENKKLLASDYAKMFHLVITNRNTDVTFKRLMDALYDLKNEIQWVPESWLC</sequence>
<dbReference type="InterPro" id="IPR027417">
    <property type="entry name" value="P-loop_NTPase"/>
</dbReference>
<dbReference type="Pfam" id="PF07653">
    <property type="entry name" value="SH3_2"/>
    <property type="match status" value="1"/>
</dbReference>
<evidence type="ECO:0000256" key="3">
    <source>
        <dbReference type="PROSITE-ProRule" id="PRU00192"/>
    </source>
</evidence>
<proteinExistence type="inferred from homology"/>
<feature type="domain" description="SH3" evidence="4">
    <location>
        <begin position="212"/>
        <end position="280"/>
    </location>
</feature>
<feature type="domain" description="PDZ" evidence="6">
    <location>
        <begin position="138"/>
        <end position="203"/>
    </location>
</feature>
<dbReference type="PROSITE" id="PS00856">
    <property type="entry name" value="GUANYLATE_KINASE_1"/>
    <property type="match status" value="1"/>
</dbReference>
<dbReference type="InterPro" id="IPR001452">
    <property type="entry name" value="SH3_domain"/>
</dbReference>
<gene>
    <name evidence="7" type="primary">MPP6</name>
    <name evidence="7" type="ORF">Tcan_09734</name>
</gene>
<dbReference type="CDD" id="cd00136">
    <property type="entry name" value="PDZ_canonical"/>
    <property type="match status" value="1"/>
</dbReference>
<dbReference type="Gene3D" id="2.30.30.40">
    <property type="entry name" value="SH3 Domains"/>
    <property type="match status" value="1"/>
</dbReference>
<feature type="domain" description="Guanylate kinase-like" evidence="5">
    <location>
        <begin position="496"/>
        <end position="594"/>
    </location>
</feature>
<dbReference type="OrthoDB" id="65789at2759"/>
<dbReference type="AlphaFoldDB" id="A0A0B2VG01"/>
<dbReference type="PROSITE" id="PS50052">
    <property type="entry name" value="GUANYLATE_KINASE_2"/>
    <property type="match status" value="2"/>
</dbReference>
<dbReference type="SMART" id="SM00326">
    <property type="entry name" value="SH3"/>
    <property type="match status" value="1"/>
</dbReference>
<dbReference type="InterPro" id="IPR020590">
    <property type="entry name" value="Guanylate_kinase_CS"/>
</dbReference>
<protein>
    <submittedName>
        <fullName evidence="7">MAGUK p55 subfamily member 6</fullName>
    </submittedName>
</protein>
<dbReference type="Proteomes" id="UP000031036">
    <property type="component" value="Unassembled WGS sequence"/>
</dbReference>
<organism evidence="7 8">
    <name type="scientific">Toxocara canis</name>
    <name type="common">Canine roundworm</name>
    <dbReference type="NCBI Taxonomy" id="6265"/>
    <lineage>
        <taxon>Eukaryota</taxon>
        <taxon>Metazoa</taxon>
        <taxon>Ecdysozoa</taxon>
        <taxon>Nematoda</taxon>
        <taxon>Chromadorea</taxon>
        <taxon>Rhabditida</taxon>
        <taxon>Spirurina</taxon>
        <taxon>Ascaridomorpha</taxon>
        <taxon>Ascaridoidea</taxon>
        <taxon>Toxocaridae</taxon>
        <taxon>Toxocara</taxon>
    </lineage>
</organism>
<evidence type="ECO:0000259" key="5">
    <source>
        <dbReference type="PROSITE" id="PS50052"/>
    </source>
</evidence>
<dbReference type="OMA" id="YNAEFMP"/>
<dbReference type="SMART" id="SM00228">
    <property type="entry name" value="PDZ"/>
    <property type="match status" value="1"/>
</dbReference>
<evidence type="ECO:0000256" key="1">
    <source>
        <dbReference type="ARBA" id="ARBA00007014"/>
    </source>
</evidence>
<dbReference type="InterPro" id="IPR036028">
    <property type="entry name" value="SH3-like_dom_sf"/>
</dbReference>
<keyword evidence="8" id="KW-1185">Reference proteome</keyword>
<evidence type="ECO:0000259" key="4">
    <source>
        <dbReference type="PROSITE" id="PS50002"/>
    </source>
</evidence>
<dbReference type="InterPro" id="IPR036034">
    <property type="entry name" value="PDZ_sf"/>
</dbReference>
<dbReference type="PROSITE" id="PS50002">
    <property type="entry name" value="SH3"/>
    <property type="match status" value="1"/>
</dbReference>
<dbReference type="SUPFAM" id="SSF50156">
    <property type="entry name" value="PDZ domain-like"/>
    <property type="match status" value="1"/>
</dbReference>